<dbReference type="InterPro" id="IPR014284">
    <property type="entry name" value="RNA_pol_sigma-70_dom"/>
</dbReference>
<dbReference type="Gene3D" id="1.10.1740.10">
    <property type="match status" value="1"/>
</dbReference>
<evidence type="ECO:0000313" key="2">
    <source>
        <dbReference type="Proteomes" id="UP000186004"/>
    </source>
</evidence>
<dbReference type="InterPro" id="IPR013325">
    <property type="entry name" value="RNA_pol_sigma_r2"/>
</dbReference>
<dbReference type="STRING" id="1198245.SAMN05444858_12553"/>
<sequence length="232" mass="26337">MAVVRVRYVMPADPTTLDDGLDASSRLDPESAEWVRALTGSGAEREAAVVRLHELLLRVARGEVRRRSGLLRVDGPELDDLAHQAAADALLAITSKIGQFRGESRFSTWAYKFVIFEVSSKIGRHFWRRPQVPLEAEDWERLPDRFGLDPARESEWRELITALRRAVETELTDRQRQVFVEIVLNGVPLDALVARLGSNRNAVYKIMFDARRKLRTALAAHGYPHVNTSEQR</sequence>
<dbReference type="InterPro" id="IPR013324">
    <property type="entry name" value="RNA_pol_sigma_r3/r4-like"/>
</dbReference>
<dbReference type="EMBL" id="FTNF01000025">
    <property type="protein sequence ID" value="SIR89692.1"/>
    <property type="molecule type" value="Genomic_DNA"/>
</dbReference>
<accession>A0A1N7ENR3</accession>
<dbReference type="AlphaFoldDB" id="A0A1N7ENR3"/>
<dbReference type="InterPro" id="IPR036388">
    <property type="entry name" value="WH-like_DNA-bd_sf"/>
</dbReference>
<dbReference type="GO" id="GO:0006352">
    <property type="term" value="P:DNA-templated transcription initiation"/>
    <property type="evidence" value="ECO:0007669"/>
    <property type="project" value="InterPro"/>
</dbReference>
<gene>
    <name evidence="1" type="ORF">SAMN05444858_12553</name>
</gene>
<name>A0A1N7ENR3_9ACTN</name>
<keyword evidence="2" id="KW-1185">Reference proteome</keyword>
<dbReference type="Gene3D" id="1.10.10.10">
    <property type="entry name" value="Winged helix-like DNA-binding domain superfamily/Winged helix DNA-binding domain"/>
    <property type="match status" value="1"/>
</dbReference>
<organism evidence="1 2">
    <name type="scientific">Micromonospora avicenniae</name>
    <dbReference type="NCBI Taxonomy" id="1198245"/>
    <lineage>
        <taxon>Bacteria</taxon>
        <taxon>Bacillati</taxon>
        <taxon>Actinomycetota</taxon>
        <taxon>Actinomycetes</taxon>
        <taxon>Micromonosporales</taxon>
        <taxon>Micromonosporaceae</taxon>
        <taxon>Micromonospora</taxon>
    </lineage>
</organism>
<dbReference type="NCBIfam" id="TIGR02937">
    <property type="entry name" value="sigma70-ECF"/>
    <property type="match status" value="1"/>
</dbReference>
<dbReference type="SUPFAM" id="SSF88659">
    <property type="entry name" value="Sigma3 and sigma4 domains of RNA polymerase sigma factors"/>
    <property type="match status" value="1"/>
</dbReference>
<proteinExistence type="predicted"/>
<evidence type="ECO:0000313" key="1">
    <source>
        <dbReference type="EMBL" id="SIR89692.1"/>
    </source>
</evidence>
<dbReference type="SUPFAM" id="SSF88946">
    <property type="entry name" value="Sigma2 domain of RNA polymerase sigma factors"/>
    <property type="match status" value="1"/>
</dbReference>
<protein>
    <submittedName>
        <fullName evidence="1">RNA polymerase sigma-70 factor, ECF subfamily</fullName>
    </submittedName>
</protein>
<reference evidence="1 2" key="1">
    <citation type="submission" date="2017-01" db="EMBL/GenBank/DDBJ databases">
        <authorList>
            <person name="Mah S.A."/>
            <person name="Swanson W.J."/>
            <person name="Moy G.W."/>
            <person name="Vacquier V.D."/>
        </authorList>
    </citation>
    <scope>NUCLEOTIDE SEQUENCE [LARGE SCALE GENOMIC DNA]</scope>
    <source>
        <strain evidence="1 2">DSM 45758</strain>
    </source>
</reference>
<dbReference type="Proteomes" id="UP000186004">
    <property type="component" value="Unassembled WGS sequence"/>
</dbReference>
<dbReference type="GO" id="GO:0003700">
    <property type="term" value="F:DNA-binding transcription factor activity"/>
    <property type="evidence" value="ECO:0007669"/>
    <property type="project" value="InterPro"/>
</dbReference>